<gene>
    <name evidence="1" type="ORF">C3731_19990</name>
</gene>
<reference evidence="1 2" key="1">
    <citation type="submission" date="2018-02" db="EMBL/GenBank/DDBJ databases">
        <title>Draft genome sequence of Ochrobactrum oryzae found in Brazil.</title>
        <authorList>
            <person name="Cerdeira L."/>
            <person name="Andrade F."/>
            <person name="Zacariotto T."/>
            <person name="Barbosa B."/>
            <person name="Santos S."/>
            <person name="Cassetari V."/>
            <person name="Lincopan N."/>
        </authorList>
    </citation>
    <scope>NUCLEOTIDE SEQUENCE [LARGE SCALE GENOMIC DNA]</scope>
    <source>
        <strain evidence="1 2">OA447</strain>
    </source>
</reference>
<dbReference type="AlphaFoldDB" id="A0A2S7IUX6"/>
<comment type="caution">
    <text evidence="1">The sequence shown here is derived from an EMBL/GenBank/DDBJ whole genome shotgun (WGS) entry which is preliminary data.</text>
</comment>
<evidence type="ECO:0000313" key="1">
    <source>
        <dbReference type="EMBL" id="PQA71813.1"/>
    </source>
</evidence>
<sequence length="262" mass="30453">MFAACDEKYFDTHGRGFIYSAISAGHRVHVIISPEPGPALERRAAELQSRVDQNFVKALSLSQQKHLTLEVVADGRAKAAMSPLERKVFYQSLRFYHLPRLLRSKGSAIAVLDIDSLVRKPIPYNGEADVGLYFRLDNTNNWSEEAHLGTKVLAALIYATPCAADYFDKVAAYLDRNERRYFIDQRALYETYLQEPGERFFDLAKTGWLDWTFKEESPVWTAKGRLLRRELRYIRERLKYERAGRYRRFFVLAGYRLGILRK</sequence>
<dbReference type="Proteomes" id="UP000238493">
    <property type="component" value="Unassembled WGS sequence"/>
</dbReference>
<accession>A0A2S7IUX6</accession>
<protein>
    <submittedName>
        <fullName evidence="1">Uncharacterized protein</fullName>
    </submittedName>
</protein>
<dbReference type="EMBL" id="PTRC01000044">
    <property type="protein sequence ID" value="PQA71813.1"/>
    <property type="molecule type" value="Genomic_DNA"/>
</dbReference>
<organism evidence="1 2">
    <name type="scientific">Brucella oryzae</name>
    <dbReference type="NCBI Taxonomy" id="335286"/>
    <lineage>
        <taxon>Bacteria</taxon>
        <taxon>Pseudomonadati</taxon>
        <taxon>Pseudomonadota</taxon>
        <taxon>Alphaproteobacteria</taxon>
        <taxon>Hyphomicrobiales</taxon>
        <taxon>Brucellaceae</taxon>
        <taxon>Brucella/Ochrobactrum group</taxon>
        <taxon>Brucella</taxon>
    </lineage>
</organism>
<keyword evidence="2" id="KW-1185">Reference proteome</keyword>
<name>A0A2S7IUX6_9HYPH</name>
<proteinExistence type="predicted"/>
<dbReference type="OrthoDB" id="8445978at2"/>
<evidence type="ECO:0000313" key="2">
    <source>
        <dbReference type="Proteomes" id="UP000238493"/>
    </source>
</evidence>